<evidence type="ECO:0000256" key="2">
    <source>
        <dbReference type="ARBA" id="ARBA00022723"/>
    </source>
</evidence>
<gene>
    <name evidence="9" type="primary">ABSGL_08169.1 scaffold 9591</name>
</gene>
<keyword evidence="4" id="KW-0186">Copper</keyword>
<evidence type="ECO:0000259" key="8">
    <source>
        <dbReference type="PROSITE" id="PS50846"/>
    </source>
</evidence>
<dbReference type="InterPro" id="IPR006121">
    <property type="entry name" value="HMA_dom"/>
</dbReference>
<dbReference type="OrthoDB" id="689350at2759"/>
<dbReference type="Pfam" id="PF00403">
    <property type="entry name" value="HMA"/>
    <property type="match status" value="1"/>
</dbReference>
<dbReference type="SUPFAM" id="SSF55008">
    <property type="entry name" value="HMA, heavy metal-associated domain"/>
    <property type="match status" value="1"/>
</dbReference>
<evidence type="ECO:0000256" key="7">
    <source>
        <dbReference type="ARBA" id="ARBA00038171"/>
    </source>
</evidence>
<dbReference type="InterPro" id="IPR017969">
    <property type="entry name" value="Heavy-metal-associated_CS"/>
</dbReference>
<dbReference type="PROSITE" id="PS50846">
    <property type="entry name" value="HMA_2"/>
    <property type="match status" value="1"/>
</dbReference>
<organism evidence="9">
    <name type="scientific">Absidia glauca</name>
    <name type="common">Pin mould</name>
    <dbReference type="NCBI Taxonomy" id="4829"/>
    <lineage>
        <taxon>Eukaryota</taxon>
        <taxon>Fungi</taxon>
        <taxon>Fungi incertae sedis</taxon>
        <taxon>Mucoromycota</taxon>
        <taxon>Mucoromycotina</taxon>
        <taxon>Mucoromycetes</taxon>
        <taxon>Mucorales</taxon>
        <taxon>Cunninghamellaceae</taxon>
        <taxon>Absidia</taxon>
    </lineage>
</organism>
<dbReference type="GO" id="GO:0046872">
    <property type="term" value="F:metal ion binding"/>
    <property type="evidence" value="ECO:0007669"/>
    <property type="project" value="UniProtKB-KW"/>
</dbReference>
<keyword evidence="10" id="KW-1185">Reference proteome</keyword>
<sequence>MPQYTFNVAMSCSGCSGAVERALKKVDGVDSIEISLEKQTVVVDTNLPRELILETIKKTGKTVTEMVWVLHGYHRVWVAKKWVLWYLTKCGNVCDGSWFGGLPLIWRAMP</sequence>
<keyword evidence="2" id="KW-0479">Metal-binding</keyword>
<accession>A0A168PHE6</accession>
<evidence type="ECO:0000256" key="5">
    <source>
        <dbReference type="ARBA" id="ARBA00023065"/>
    </source>
</evidence>
<dbReference type="AlphaFoldDB" id="A0A168PHE6"/>
<dbReference type="PANTHER" id="PTHR46365:SF1">
    <property type="entry name" value="COPPER TRANSPORT PROTEIN ATOX1"/>
    <property type="match status" value="1"/>
</dbReference>
<proteinExistence type="inferred from homology"/>
<evidence type="ECO:0000256" key="1">
    <source>
        <dbReference type="ARBA" id="ARBA00022448"/>
    </source>
</evidence>
<dbReference type="InParanoid" id="A0A168PHE6"/>
<dbReference type="InterPro" id="IPR036163">
    <property type="entry name" value="HMA_dom_sf"/>
</dbReference>
<keyword evidence="3" id="KW-0187">Copper transport</keyword>
<comment type="similarity">
    <text evidence="7">Belongs to the ATX1 family.</text>
</comment>
<dbReference type="PROSITE" id="PS01047">
    <property type="entry name" value="HMA_1"/>
    <property type="match status" value="1"/>
</dbReference>
<evidence type="ECO:0000256" key="4">
    <source>
        <dbReference type="ARBA" id="ARBA00023008"/>
    </source>
</evidence>
<evidence type="ECO:0000256" key="3">
    <source>
        <dbReference type="ARBA" id="ARBA00022796"/>
    </source>
</evidence>
<dbReference type="InterPro" id="IPR051881">
    <property type="entry name" value="Copper_transport_ATOX1-like"/>
</dbReference>
<dbReference type="GO" id="GO:0006825">
    <property type="term" value="P:copper ion transport"/>
    <property type="evidence" value="ECO:0007669"/>
    <property type="project" value="UniProtKB-KW"/>
</dbReference>
<dbReference type="STRING" id="4829.A0A168PHE6"/>
<keyword evidence="1" id="KW-0813">Transport</keyword>
<dbReference type="Gene3D" id="3.30.70.100">
    <property type="match status" value="1"/>
</dbReference>
<dbReference type="GO" id="GO:0016531">
    <property type="term" value="F:copper chaperone activity"/>
    <property type="evidence" value="ECO:0007669"/>
    <property type="project" value="TreeGrafter"/>
</dbReference>
<dbReference type="CDD" id="cd00371">
    <property type="entry name" value="HMA"/>
    <property type="match status" value="1"/>
</dbReference>
<evidence type="ECO:0000313" key="9">
    <source>
        <dbReference type="EMBL" id="SAM02390.1"/>
    </source>
</evidence>
<dbReference type="FunFam" id="3.30.70.100:FF:000008">
    <property type="entry name" value="Copper transport protein ATOX1"/>
    <property type="match status" value="1"/>
</dbReference>
<dbReference type="PANTHER" id="PTHR46365">
    <property type="entry name" value="COPPER TRANSPORT PROTEIN ATOX1"/>
    <property type="match status" value="1"/>
</dbReference>
<dbReference type="GO" id="GO:0005829">
    <property type="term" value="C:cytosol"/>
    <property type="evidence" value="ECO:0007669"/>
    <property type="project" value="TreeGrafter"/>
</dbReference>
<keyword evidence="5" id="KW-0406">Ion transport</keyword>
<dbReference type="Proteomes" id="UP000078561">
    <property type="component" value="Unassembled WGS sequence"/>
</dbReference>
<dbReference type="FunCoup" id="A0A168PHE6">
    <property type="interactions" value="545"/>
</dbReference>
<feature type="domain" description="HMA" evidence="8">
    <location>
        <begin position="1"/>
        <end position="64"/>
    </location>
</feature>
<dbReference type="EMBL" id="LT553804">
    <property type="protein sequence ID" value="SAM02390.1"/>
    <property type="molecule type" value="Genomic_DNA"/>
</dbReference>
<evidence type="ECO:0000313" key="10">
    <source>
        <dbReference type="Proteomes" id="UP000078561"/>
    </source>
</evidence>
<name>A0A168PHE6_ABSGL</name>
<keyword evidence="6" id="KW-0143">Chaperone</keyword>
<evidence type="ECO:0000256" key="6">
    <source>
        <dbReference type="ARBA" id="ARBA00023186"/>
    </source>
</evidence>
<reference evidence="9" key="1">
    <citation type="submission" date="2016-04" db="EMBL/GenBank/DDBJ databases">
        <authorList>
            <person name="Evans L.H."/>
            <person name="Alamgir A."/>
            <person name="Owens N."/>
            <person name="Weber N.D."/>
            <person name="Virtaneva K."/>
            <person name="Barbian K."/>
            <person name="Babar A."/>
            <person name="Rosenke K."/>
        </authorList>
    </citation>
    <scope>NUCLEOTIDE SEQUENCE [LARGE SCALE GENOMIC DNA]</scope>
    <source>
        <strain evidence="9">CBS 101.48</strain>
    </source>
</reference>
<protein>
    <recommendedName>
        <fullName evidence="8">HMA domain-containing protein</fullName>
    </recommendedName>
</protein>